<dbReference type="PANTHER" id="PTHR42943">
    <property type="entry name" value="GLUTATHIONE S-TRANSFERASE KAPPA"/>
    <property type="match status" value="1"/>
</dbReference>
<dbReference type="EMBL" id="CAADIJ010000024">
    <property type="protein sequence ID" value="VFR84789.1"/>
    <property type="molecule type" value="Genomic_DNA"/>
</dbReference>
<dbReference type="GO" id="GO:0004602">
    <property type="term" value="F:glutathione peroxidase activity"/>
    <property type="evidence" value="ECO:0007669"/>
    <property type="project" value="TreeGrafter"/>
</dbReference>
<evidence type="ECO:0000313" key="7">
    <source>
        <dbReference type="EMBL" id="VFR84789.1"/>
    </source>
</evidence>
<dbReference type="InterPro" id="IPR001853">
    <property type="entry name" value="DSBA-like_thioredoxin_dom"/>
</dbReference>
<dbReference type="SUPFAM" id="SSF52833">
    <property type="entry name" value="Thioredoxin-like"/>
    <property type="match status" value="1"/>
</dbReference>
<name>A0A484QMZ9_9ZZZZ</name>
<dbReference type="CDD" id="cd03022">
    <property type="entry name" value="DsbA_HCCA_Iso"/>
    <property type="match status" value="1"/>
</dbReference>
<dbReference type="PANTHER" id="PTHR42943:SF2">
    <property type="entry name" value="GLUTATHIONE S-TRANSFERASE KAPPA 1"/>
    <property type="match status" value="1"/>
</dbReference>
<dbReference type="GO" id="GO:0018845">
    <property type="term" value="F:2-hydroxychromene-2-carboxylate isomerase activity"/>
    <property type="evidence" value="ECO:0007669"/>
    <property type="project" value="InterPro"/>
</dbReference>
<organism evidence="5">
    <name type="scientific">plant metagenome</name>
    <dbReference type="NCBI Taxonomy" id="1297885"/>
    <lineage>
        <taxon>unclassified sequences</taxon>
        <taxon>metagenomes</taxon>
        <taxon>organismal metagenomes</taxon>
    </lineage>
</organism>
<dbReference type="AlphaFoldDB" id="A0A484QMZ9"/>
<dbReference type="InterPro" id="IPR014440">
    <property type="entry name" value="HCCAis_GSTk"/>
</dbReference>
<feature type="domain" description="DSBA-like thioredoxin" evidence="1">
    <location>
        <begin position="5"/>
        <end position="190"/>
    </location>
</feature>
<evidence type="ECO:0000313" key="2">
    <source>
        <dbReference type="EMBL" id="VFR29390.1"/>
    </source>
</evidence>
<dbReference type="EMBL" id="CAADHZ010000021">
    <property type="protein sequence ID" value="VFR29390.1"/>
    <property type="molecule type" value="Genomic_DNA"/>
</dbReference>
<evidence type="ECO:0000313" key="4">
    <source>
        <dbReference type="EMBL" id="VFR36748.1"/>
    </source>
</evidence>
<dbReference type="Pfam" id="PF01323">
    <property type="entry name" value="DSBA"/>
    <property type="match status" value="1"/>
</dbReference>
<evidence type="ECO:0000259" key="1">
    <source>
        <dbReference type="Pfam" id="PF01323"/>
    </source>
</evidence>
<accession>A0A484QMZ9</accession>
<dbReference type="InterPro" id="IPR051924">
    <property type="entry name" value="GST_Kappa/NadH"/>
</dbReference>
<dbReference type="PIRSF" id="PIRSF006386">
    <property type="entry name" value="HCCAis_GSTk"/>
    <property type="match status" value="1"/>
</dbReference>
<proteinExistence type="predicted"/>
<dbReference type="GO" id="GO:1901170">
    <property type="term" value="P:naphthalene catabolic process"/>
    <property type="evidence" value="ECO:0007669"/>
    <property type="project" value="InterPro"/>
</dbReference>
<dbReference type="EMBL" id="CAADIL010000021">
    <property type="protein sequence ID" value="VFR75215.1"/>
    <property type="molecule type" value="Genomic_DNA"/>
</dbReference>
<dbReference type="GO" id="GO:0006749">
    <property type="term" value="P:glutathione metabolic process"/>
    <property type="evidence" value="ECO:0007669"/>
    <property type="project" value="TreeGrafter"/>
</dbReference>
<keyword evidence="5" id="KW-0413">Isomerase</keyword>
<dbReference type="Gene3D" id="3.40.30.10">
    <property type="entry name" value="Glutaredoxin"/>
    <property type="match status" value="1"/>
</dbReference>
<reference evidence="5" key="1">
    <citation type="submission" date="2019-03" db="EMBL/GenBank/DDBJ databases">
        <authorList>
            <person name="Danneels B."/>
        </authorList>
    </citation>
    <scope>NUCLEOTIDE SEQUENCE</scope>
</reference>
<gene>
    <name evidence="2" type="ORF">ANDO1_3952</name>
    <name evidence="5" type="ORF">ANDO2_3857</name>
    <name evidence="3" type="ORF">BER1_3968</name>
    <name evidence="4" type="ORF">BER2_3939</name>
    <name evidence="6" type="ORF">DAR2_4054</name>
    <name evidence="7" type="ORF">DAR3_3735</name>
</gene>
<evidence type="ECO:0000313" key="3">
    <source>
        <dbReference type="EMBL" id="VFR36304.1"/>
    </source>
</evidence>
<dbReference type="EMBL" id="CAADIE010000004">
    <property type="protein sequence ID" value="VFR36304.1"/>
    <property type="molecule type" value="Genomic_DNA"/>
</dbReference>
<dbReference type="GO" id="GO:0005777">
    <property type="term" value="C:peroxisome"/>
    <property type="evidence" value="ECO:0007669"/>
    <property type="project" value="TreeGrafter"/>
</dbReference>
<dbReference type="EMBL" id="CAADIH010000005">
    <property type="protein sequence ID" value="VFR36748.1"/>
    <property type="molecule type" value="Genomic_DNA"/>
</dbReference>
<dbReference type="GO" id="GO:0005739">
    <property type="term" value="C:mitochondrion"/>
    <property type="evidence" value="ECO:0007669"/>
    <property type="project" value="TreeGrafter"/>
</dbReference>
<protein>
    <submittedName>
        <fullName evidence="5">2-hydroxychromene-2-carboxylate isomerase</fullName>
    </submittedName>
</protein>
<dbReference type="GO" id="GO:0004364">
    <property type="term" value="F:glutathione transferase activity"/>
    <property type="evidence" value="ECO:0007669"/>
    <property type="project" value="TreeGrafter"/>
</dbReference>
<dbReference type="InterPro" id="IPR044087">
    <property type="entry name" value="NahD-like"/>
</dbReference>
<evidence type="ECO:0000313" key="5">
    <source>
        <dbReference type="EMBL" id="VFR38279.1"/>
    </source>
</evidence>
<evidence type="ECO:0000313" key="6">
    <source>
        <dbReference type="EMBL" id="VFR75215.1"/>
    </source>
</evidence>
<dbReference type="EMBL" id="CAADIB010000019">
    <property type="protein sequence ID" value="VFR38279.1"/>
    <property type="molecule type" value="Genomic_DNA"/>
</dbReference>
<sequence length="201" mass="23371">MKKKLEFWFDFGSNYSYITAMRIEALAEREGVDVLWKPFMLGPIFNRLGWSSSPFVEHKEKGEYVWRDMERLASKYEIPWRKPTSFPRPAVYPMRVAAAHPAATWVPEFCKAVFTLNFAQDQDVNDNALCVRILNEIGLNGEVLVNAAQSEEKKAELRLQSEEAIRRKIFGAPVFFVNDEMFWGNDRLEDALEYANRSKHP</sequence>
<dbReference type="InterPro" id="IPR036249">
    <property type="entry name" value="Thioredoxin-like_sf"/>
</dbReference>